<dbReference type="OrthoDB" id="143663at2759"/>
<organism evidence="2 3">
    <name type="scientific">Phytophthora megakarya</name>
    <dbReference type="NCBI Taxonomy" id="4795"/>
    <lineage>
        <taxon>Eukaryota</taxon>
        <taxon>Sar</taxon>
        <taxon>Stramenopiles</taxon>
        <taxon>Oomycota</taxon>
        <taxon>Peronosporomycetes</taxon>
        <taxon>Peronosporales</taxon>
        <taxon>Peronosporaceae</taxon>
        <taxon>Phytophthora</taxon>
    </lineage>
</organism>
<dbReference type="AlphaFoldDB" id="A0A225UMX5"/>
<comment type="caution">
    <text evidence="2">The sequence shown here is derived from an EMBL/GenBank/DDBJ whole genome shotgun (WGS) entry which is preliminary data.</text>
</comment>
<dbReference type="Proteomes" id="UP000198211">
    <property type="component" value="Unassembled WGS sequence"/>
</dbReference>
<accession>A0A225UMX5</accession>
<evidence type="ECO:0000256" key="1">
    <source>
        <dbReference type="SAM" id="MobiDB-lite"/>
    </source>
</evidence>
<evidence type="ECO:0000313" key="3">
    <source>
        <dbReference type="Proteomes" id="UP000198211"/>
    </source>
</evidence>
<sequence length="75" mass="8648">WNDFRAYLDKYQLDTYQIFRQSTFTFVEKRNAEITATYNRRVRGQSPTRDELTARGESPPRGASSSRVAGPEADT</sequence>
<evidence type="ECO:0000313" key="2">
    <source>
        <dbReference type="EMBL" id="OWY93489.1"/>
    </source>
</evidence>
<protein>
    <submittedName>
        <fullName evidence="2">Uncharacterized protein</fullName>
    </submittedName>
</protein>
<name>A0A225UMX5_9STRA</name>
<proteinExistence type="predicted"/>
<dbReference type="EMBL" id="NBNE01015996">
    <property type="protein sequence ID" value="OWY93489.1"/>
    <property type="molecule type" value="Genomic_DNA"/>
</dbReference>
<reference evidence="3" key="1">
    <citation type="submission" date="2017-03" db="EMBL/GenBank/DDBJ databases">
        <title>Phytopthora megakarya and P. palmivora, two closely related causual agents of cacao black pod achieved similar genome size and gene model numbers by different mechanisms.</title>
        <authorList>
            <person name="Ali S."/>
            <person name="Shao J."/>
            <person name="Larry D.J."/>
            <person name="Kronmiller B."/>
            <person name="Shen D."/>
            <person name="Strem M.D."/>
            <person name="Melnick R.L."/>
            <person name="Guiltinan M.J."/>
            <person name="Tyler B.M."/>
            <person name="Meinhardt L.W."/>
            <person name="Bailey B.A."/>
        </authorList>
    </citation>
    <scope>NUCLEOTIDE SEQUENCE [LARGE SCALE GENOMIC DNA]</scope>
    <source>
        <strain evidence="3">zdho120</strain>
    </source>
</reference>
<feature type="non-terminal residue" evidence="2">
    <location>
        <position position="1"/>
    </location>
</feature>
<gene>
    <name evidence="2" type="ORF">PHMEG_00037106</name>
</gene>
<feature type="region of interest" description="Disordered" evidence="1">
    <location>
        <begin position="38"/>
        <end position="75"/>
    </location>
</feature>
<keyword evidence="3" id="KW-1185">Reference proteome</keyword>